<comment type="caution">
    <text evidence="2">The sequence shown here is derived from an EMBL/GenBank/DDBJ whole genome shotgun (WGS) entry which is preliminary data.</text>
</comment>
<feature type="compositionally biased region" description="Acidic residues" evidence="1">
    <location>
        <begin position="232"/>
        <end position="251"/>
    </location>
</feature>
<feature type="compositionally biased region" description="Acidic residues" evidence="1">
    <location>
        <begin position="180"/>
        <end position="192"/>
    </location>
</feature>
<feature type="compositionally biased region" description="Low complexity" evidence="1">
    <location>
        <begin position="198"/>
        <end position="207"/>
    </location>
</feature>
<reference evidence="2" key="1">
    <citation type="submission" date="2020-08" db="EMBL/GenBank/DDBJ databases">
        <title>Genome sequencing and assembly of the red palm weevil Rhynchophorus ferrugineus.</title>
        <authorList>
            <person name="Dias G.B."/>
            <person name="Bergman C.M."/>
            <person name="Manee M."/>
        </authorList>
    </citation>
    <scope>NUCLEOTIDE SEQUENCE</scope>
    <source>
        <strain evidence="2">AA-2017</strain>
        <tissue evidence="2">Whole larva</tissue>
    </source>
</reference>
<evidence type="ECO:0000256" key="1">
    <source>
        <dbReference type="SAM" id="MobiDB-lite"/>
    </source>
</evidence>
<protein>
    <submittedName>
        <fullName evidence="2">Uncharacterized protein</fullName>
    </submittedName>
</protein>
<dbReference type="AlphaFoldDB" id="A0A834IW53"/>
<evidence type="ECO:0000313" key="2">
    <source>
        <dbReference type="EMBL" id="KAF7288062.1"/>
    </source>
</evidence>
<organism evidence="2 3">
    <name type="scientific">Rhynchophorus ferrugineus</name>
    <name type="common">Red palm weevil</name>
    <name type="synonym">Curculio ferrugineus</name>
    <dbReference type="NCBI Taxonomy" id="354439"/>
    <lineage>
        <taxon>Eukaryota</taxon>
        <taxon>Metazoa</taxon>
        <taxon>Ecdysozoa</taxon>
        <taxon>Arthropoda</taxon>
        <taxon>Hexapoda</taxon>
        <taxon>Insecta</taxon>
        <taxon>Pterygota</taxon>
        <taxon>Neoptera</taxon>
        <taxon>Endopterygota</taxon>
        <taxon>Coleoptera</taxon>
        <taxon>Polyphaga</taxon>
        <taxon>Cucujiformia</taxon>
        <taxon>Curculionidae</taxon>
        <taxon>Dryophthorinae</taxon>
        <taxon>Rhynchophorus</taxon>
    </lineage>
</organism>
<evidence type="ECO:0000313" key="3">
    <source>
        <dbReference type="Proteomes" id="UP000625711"/>
    </source>
</evidence>
<name>A0A834IW53_RHYFE</name>
<proteinExistence type="predicted"/>
<keyword evidence="3" id="KW-1185">Reference proteome</keyword>
<accession>A0A834IW53</accession>
<feature type="region of interest" description="Disordered" evidence="1">
    <location>
        <begin position="177"/>
        <end position="207"/>
    </location>
</feature>
<gene>
    <name evidence="2" type="ORF">GWI33_000116</name>
</gene>
<sequence>MNSNQILSELMKVYRRMVNKKPSISRRSCREVFENILEKYSVKLSDIEYDFILNYMEEQGSEIRIFKKKPRLIDDNPTKNQYHDEESVSLTSVKTKIEQELLKRNVTKNRKPNNKKFPYRTRAVARRKLSSSQDSMSDTELSQVVSRRKITALRKLQGSDDTLALVKYDPTKVQANTCFSDDEEDEDYDDESICISDTSSGPWSGSTRSSICSDLGDFLSLGLKRIGNLSESDTDSNDSEDDSESEDDDLDWNPVLGFYQRSELLNDPLSSDEEDKLTGLLDNKCSLRPHDKKPKIN</sequence>
<feature type="region of interest" description="Disordered" evidence="1">
    <location>
        <begin position="229"/>
        <end position="253"/>
    </location>
</feature>
<dbReference type="Proteomes" id="UP000625711">
    <property type="component" value="Unassembled WGS sequence"/>
</dbReference>
<dbReference type="EMBL" id="JAACXV010000001">
    <property type="protein sequence ID" value="KAF7288062.1"/>
    <property type="molecule type" value="Genomic_DNA"/>
</dbReference>